<feature type="compositionally biased region" description="Basic and acidic residues" evidence="6">
    <location>
        <begin position="631"/>
        <end position="646"/>
    </location>
</feature>
<keyword evidence="5" id="KW-0472">Membrane</keyword>
<keyword evidence="3" id="KW-0677">Repeat</keyword>
<feature type="compositionally biased region" description="Low complexity" evidence="6">
    <location>
        <begin position="619"/>
        <end position="630"/>
    </location>
</feature>
<evidence type="ECO:0000256" key="2">
    <source>
        <dbReference type="ARBA" id="ARBA00022723"/>
    </source>
</evidence>
<dbReference type="Gene3D" id="1.10.238.10">
    <property type="entry name" value="EF-hand"/>
    <property type="match status" value="2"/>
</dbReference>
<feature type="compositionally biased region" description="Basic and acidic residues" evidence="6">
    <location>
        <begin position="120"/>
        <end position="138"/>
    </location>
</feature>
<dbReference type="PANTHER" id="PTHR46819">
    <property type="entry name" value="EF-HAND CALCIUM-BINDING DOMAIN-CONTAINING PROTEIN 7"/>
    <property type="match status" value="1"/>
</dbReference>
<keyword evidence="9" id="KW-1185">Reference proteome</keyword>
<feature type="compositionally biased region" description="Basic and acidic residues" evidence="6">
    <location>
        <begin position="475"/>
        <end position="494"/>
    </location>
</feature>
<proteinExistence type="predicted"/>
<feature type="compositionally biased region" description="Basic and acidic residues" evidence="6">
    <location>
        <begin position="679"/>
        <end position="691"/>
    </location>
</feature>
<dbReference type="Pfam" id="PF00036">
    <property type="entry name" value="EF-hand_1"/>
    <property type="match status" value="1"/>
</dbReference>
<accession>A0ABY7FRB6</accession>
<feature type="compositionally biased region" description="Polar residues" evidence="6">
    <location>
        <begin position="320"/>
        <end position="340"/>
    </location>
</feature>
<keyword evidence="4" id="KW-0106">Calcium</keyword>
<protein>
    <submittedName>
        <fullName evidence="8">EFCB7-like protein</fullName>
    </submittedName>
</protein>
<name>A0ABY7FRB6_MYAAR</name>
<evidence type="ECO:0000256" key="3">
    <source>
        <dbReference type="ARBA" id="ARBA00022737"/>
    </source>
</evidence>
<evidence type="ECO:0000313" key="8">
    <source>
        <dbReference type="EMBL" id="WAR24768.1"/>
    </source>
</evidence>
<gene>
    <name evidence="8" type="ORF">MAR_038437</name>
</gene>
<feature type="region of interest" description="Disordered" evidence="6">
    <location>
        <begin position="294"/>
        <end position="763"/>
    </location>
</feature>
<dbReference type="SUPFAM" id="SSF47473">
    <property type="entry name" value="EF-hand"/>
    <property type="match status" value="2"/>
</dbReference>
<sequence length="1050" mass="119066">MPKDDGGFVNRSGYLRDAKVIKSCQKNSRLSLSETDGENPSLYARFNEELAKRIKDMKKMKKSFRREDNCLKQNKKHGLFHPLKSLIGGGKESEDELIEEFNNILDIAARSQDDDSSDDEFVKGQRGSERKSRHKVLENRQNANNCSNDDSFDDAGHMNPGELLIHVPFNVSRIVLIKDGHYNLSQMHHKSTTMSRRSSHQGEGSEFFLECKAAFLAIFDEIEDKIESKKRLNDYKLQFDDFVEICRKEPVTSADDLMKAFRKIDLNGDGYISLDELFKIMNAFTNMIMKTTEDSKKFSQKMMEKKEKRRQRGDRYKASEANTSKTLDTSEQKPVNNQNETVKEPDSKHDEHTEIEHDHSDKAESESHVDKEKTTGDISKRRDSMGSKTSLRNEGGQSHVDKGSYSEAEKDSETSEKPKTISRRDSVSSKESVDIGRKEKGSKGTPRKELDPKNDKPPIPDNPKTPRSGAISHRSKGETPRESGRRLSKGDKSEMAGTSKDSARSVAEEIEHDEDDDIITPAPTPRFDLASPKSEDKRPRKDSPREKRGNTGDTNAHTHTALADNSDKHTSSEVHKAKDHKEKGGEKSQHANDVKQTEKKNTQEEKPSKENDTKRRKGSTASIKSSSSVKHTTDKSETDHDGKQPSEDFLSTTRSAKLDEIFKTSTRSDVSVKSATTERINKRLEKEQLKAERKHLHPKHEEKDDHVPKPVPRKHLEDSLKGGLKADDEKTNTQKSLKDGPKPSPRVIKRDQAAKGKSSSKAGKMLDSRTLKDWVHHTSKGCFFYEDDEIVSHVFTMKLTQDTSVYLTAHPIQEPECLEVTSSEPVDTAILVFDESGKLLHWSEDRDSKGTYYLKCELSSGEYQVVPYTTGCRFKQRASDKQNTMKEAKLVKMADEKVQITVNFRKALEDIFDLCDLDNNGTMSRDEFNWFNLRTSGEELGEDEWEVVEERTELSNGEITKEGFIALNEMEAEDAQGDVEDLWITLSSMGLNKGLIMDEACPYRLDVYVESPGRKRTTLKVSGIESLQRPEYVTEICKYTIDLALKITVK</sequence>
<dbReference type="Proteomes" id="UP001164746">
    <property type="component" value="Chromosome 13"/>
</dbReference>
<comment type="subcellular location">
    <subcellularLocation>
        <location evidence="1">Membrane</location>
    </subcellularLocation>
</comment>
<feature type="compositionally biased region" description="Polar residues" evidence="6">
    <location>
        <begin position="139"/>
        <end position="149"/>
    </location>
</feature>
<dbReference type="InterPro" id="IPR011992">
    <property type="entry name" value="EF-hand-dom_pair"/>
</dbReference>
<dbReference type="InterPro" id="IPR018247">
    <property type="entry name" value="EF_Hand_1_Ca_BS"/>
</dbReference>
<feature type="compositionally biased region" description="Basic and acidic residues" evidence="6">
    <location>
        <begin position="533"/>
        <end position="550"/>
    </location>
</feature>
<feature type="compositionally biased region" description="Basic and acidic residues" evidence="6">
    <location>
        <begin position="399"/>
        <end position="458"/>
    </location>
</feature>
<evidence type="ECO:0000256" key="6">
    <source>
        <dbReference type="SAM" id="MobiDB-lite"/>
    </source>
</evidence>
<evidence type="ECO:0000256" key="1">
    <source>
        <dbReference type="ARBA" id="ARBA00004370"/>
    </source>
</evidence>
<organism evidence="8 9">
    <name type="scientific">Mya arenaria</name>
    <name type="common">Soft-shell clam</name>
    <dbReference type="NCBI Taxonomy" id="6604"/>
    <lineage>
        <taxon>Eukaryota</taxon>
        <taxon>Metazoa</taxon>
        <taxon>Spiralia</taxon>
        <taxon>Lophotrochozoa</taxon>
        <taxon>Mollusca</taxon>
        <taxon>Bivalvia</taxon>
        <taxon>Autobranchia</taxon>
        <taxon>Heteroconchia</taxon>
        <taxon>Euheterodonta</taxon>
        <taxon>Imparidentia</taxon>
        <taxon>Neoheterodontei</taxon>
        <taxon>Myida</taxon>
        <taxon>Myoidea</taxon>
        <taxon>Myidae</taxon>
        <taxon>Mya</taxon>
    </lineage>
</organism>
<dbReference type="PANTHER" id="PTHR46819:SF1">
    <property type="entry name" value="EF-HAND CALCIUM-BINDING DOMAIN-CONTAINING PROTEIN 7"/>
    <property type="match status" value="1"/>
</dbReference>
<evidence type="ECO:0000256" key="5">
    <source>
        <dbReference type="ARBA" id="ARBA00023136"/>
    </source>
</evidence>
<feature type="compositionally biased region" description="Polar residues" evidence="6">
    <location>
        <begin position="663"/>
        <end position="678"/>
    </location>
</feature>
<dbReference type="PROSITE" id="PS50222">
    <property type="entry name" value="EF_HAND_2"/>
    <property type="match status" value="2"/>
</dbReference>
<evidence type="ECO:0000256" key="4">
    <source>
        <dbReference type="ARBA" id="ARBA00022837"/>
    </source>
</evidence>
<dbReference type="SMART" id="SM00054">
    <property type="entry name" value="EFh"/>
    <property type="match status" value="2"/>
</dbReference>
<evidence type="ECO:0000259" key="7">
    <source>
        <dbReference type="PROSITE" id="PS50222"/>
    </source>
</evidence>
<evidence type="ECO:0000313" key="9">
    <source>
        <dbReference type="Proteomes" id="UP001164746"/>
    </source>
</evidence>
<reference evidence="8" key="1">
    <citation type="submission" date="2022-11" db="EMBL/GenBank/DDBJ databases">
        <title>Centuries of genome instability and evolution in soft-shell clam transmissible cancer (bioRxiv).</title>
        <authorList>
            <person name="Hart S.F.M."/>
            <person name="Yonemitsu M.A."/>
            <person name="Giersch R.M."/>
            <person name="Beal B.F."/>
            <person name="Arriagada G."/>
            <person name="Davis B.W."/>
            <person name="Ostrander E.A."/>
            <person name="Goff S.P."/>
            <person name="Metzger M.J."/>
        </authorList>
    </citation>
    <scope>NUCLEOTIDE SEQUENCE</scope>
    <source>
        <strain evidence="8">MELC-2E11</strain>
        <tissue evidence="8">Siphon/mantle</tissue>
    </source>
</reference>
<dbReference type="InterPro" id="IPR002048">
    <property type="entry name" value="EF_hand_dom"/>
</dbReference>
<feature type="compositionally biased region" description="Polar residues" evidence="6">
    <location>
        <begin position="386"/>
        <end position="396"/>
    </location>
</feature>
<feature type="domain" description="EF-hand" evidence="7">
    <location>
        <begin position="903"/>
        <end position="938"/>
    </location>
</feature>
<feature type="compositionally biased region" description="Basic and acidic residues" evidence="6">
    <location>
        <begin position="341"/>
        <end position="385"/>
    </location>
</feature>
<dbReference type="EMBL" id="CP111024">
    <property type="protein sequence ID" value="WAR24768.1"/>
    <property type="molecule type" value="Genomic_DNA"/>
</dbReference>
<feature type="domain" description="EF-hand" evidence="7">
    <location>
        <begin position="252"/>
        <end position="287"/>
    </location>
</feature>
<keyword evidence="2" id="KW-0479">Metal-binding</keyword>
<feature type="region of interest" description="Disordered" evidence="6">
    <location>
        <begin position="109"/>
        <end position="151"/>
    </location>
</feature>
<feature type="compositionally biased region" description="Basic and acidic residues" evidence="6">
    <location>
        <begin position="565"/>
        <end position="613"/>
    </location>
</feature>
<dbReference type="CDD" id="cd00051">
    <property type="entry name" value="EFh"/>
    <property type="match status" value="1"/>
</dbReference>
<dbReference type="InterPro" id="IPR052266">
    <property type="entry name" value="Miro-EF-hand_domain"/>
</dbReference>
<feature type="compositionally biased region" description="Basic and acidic residues" evidence="6">
    <location>
        <begin position="699"/>
        <end position="741"/>
    </location>
</feature>
<feature type="compositionally biased region" description="Basic and acidic residues" evidence="6">
    <location>
        <begin position="294"/>
        <end position="306"/>
    </location>
</feature>
<dbReference type="PROSITE" id="PS00018">
    <property type="entry name" value="EF_HAND_1"/>
    <property type="match status" value="2"/>
</dbReference>